<keyword evidence="3" id="KW-1185">Reference proteome</keyword>
<gene>
    <name evidence="2" type="ORF">BOTBODRAFT_516697</name>
</gene>
<proteinExistence type="predicted"/>
<keyword evidence="1" id="KW-0812">Transmembrane</keyword>
<evidence type="ECO:0000313" key="3">
    <source>
        <dbReference type="Proteomes" id="UP000027195"/>
    </source>
</evidence>
<evidence type="ECO:0000256" key="1">
    <source>
        <dbReference type="SAM" id="Phobius"/>
    </source>
</evidence>
<evidence type="ECO:0000313" key="2">
    <source>
        <dbReference type="EMBL" id="KDQ18615.1"/>
    </source>
</evidence>
<sequence>MLPPTSLRYLHVHKRILRHTAFRYLMTIFNLALVHAQLAWALVLLPPEIELYCEYVCGPCQGYLGTLVLGYLKLAVTLGVKVSQRGDLRKDLRIPRAQARMGNTRVWFVVRGRESSQIILLATHTAPAVNSPRLDK</sequence>
<dbReference type="AlphaFoldDB" id="A0A067MV87"/>
<dbReference type="InParanoid" id="A0A067MV87"/>
<feature type="transmembrane region" description="Helical" evidence="1">
    <location>
        <begin position="63"/>
        <end position="83"/>
    </location>
</feature>
<accession>A0A067MV87</accession>
<reference evidence="3" key="1">
    <citation type="journal article" date="2014" name="Proc. Natl. Acad. Sci. U.S.A.">
        <title>Extensive sampling of basidiomycete genomes demonstrates inadequacy of the white-rot/brown-rot paradigm for wood decay fungi.</title>
        <authorList>
            <person name="Riley R."/>
            <person name="Salamov A.A."/>
            <person name="Brown D.W."/>
            <person name="Nagy L.G."/>
            <person name="Floudas D."/>
            <person name="Held B.W."/>
            <person name="Levasseur A."/>
            <person name="Lombard V."/>
            <person name="Morin E."/>
            <person name="Otillar R."/>
            <person name="Lindquist E.A."/>
            <person name="Sun H."/>
            <person name="LaButti K.M."/>
            <person name="Schmutz J."/>
            <person name="Jabbour D."/>
            <person name="Luo H."/>
            <person name="Baker S.E."/>
            <person name="Pisabarro A.G."/>
            <person name="Walton J.D."/>
            <person name="Blanchette R.A."/>
            <person name="Henrissat B."/>
            <person name="Martin F."/>
            <person name="Cullen D."/>
            <person name="Hibbett D.S."/>
            <person name="Grigoriev I.V."/>
        </authorList>
    </citation>
    <scope>NUCLEOTIDE SEQUENCE [LARGE SCALE GENOMIC DNA]</scope>
    <source>
        <strain evidence="3">FD-172 SS1</strain>
    </source>
</reference>
<keyword evidence="1" id="KW-0472">Membrane</keyword>
<keyword evidence="1" id="KW-1133">Transmembrane helix</keyword>
<dbReference type="Proteomes" id="UP000027195">
    <property type="component" value="Unassembled WGS sequence"/>
</dbReference>
<dbReference type="EMBL" id="KL198021">
    <property type="protein sequence ID" value="KDQ18615.1"/>
    <property type="molecule type" value="Genomic_DNA"/>
</dbReference>
<feature type="transmembrane region" description="Helical" evidence="1">
    <location>
        <begin position="21"/>
        <end position="43"/>
    </location>
</feature>
<dbReference type="HOGENOM" id="CLU_1875106_0_0_1"/>
<protein>
    <submittedName>
        <fullName evidence="2">Uncharacterized protein</fullName>
    </submittedName>
</protein>
<name>A0A067MV87_BOTB1</name>
<organism evidence="2 3">
    <name type="scientific">Botryobasidium botryosum (strain FD-172 SS1)</name>
    <dbReference type="NCBI Taxonomy" id="930990"/>
    <lineage>
        <taxon>Eukaryota</taxon>
        <taxon>Fungi</taxon>
        <taxon>Dikarya</taxon>
        <taxon>Basidiomycota</taxon>
        <taxon>Agaricomycotina</taxon>
        <taxon>Agaricomycetes</taxon>
        <taxon>Cantharellales</taxon>
        <taxon>Botryobasidiaceae</taxon>
        <taxon>Botryobasidium</taxon>
    </lineage>
</organism>